<comment type="caution">
    <text evidence="2">The sequence shown here is derived from an EMBL/GenBank/DDBJ whole genome shotgun (WGS) entry which is preliminary data.</text>
</comment>
<sequence>MFAYNGMYIYIGIVFLGMIIYAIVYNINYKKKLNKFIAENPGKVFIYYHGNENTPGAFVHEVVSQSMDNEFSHKGHFSVNPGHVELTVERISMSYNPVMKKTTYTFHGKENRSFNTEAGKKYILKYHKKKDFYLKEKTSMWSF</sequence>
<keyword evidence="1" id="KW-0472">Membrane</keyword>
<evidence type="ECO:0000256" key="1">
    <source>
        <dbReference type="SAM" id="Phobius"/>
    </source>
</evidence>
<protein>
    <submittedName>
        <fullName evidence="2">Uncharacterized protein</fullName>
    </submittedName>
</protein>
<gene>
    <name evidence="2" type="ORF">DXN04_31320</name>
</gene>
<dbReference type="RefSeq" id="WP_116857370.1">
    <property type="nucleotide sequence ID" value="NZ_QTJV01000017.1"/>
</dbReference>
<dbReference type="Proteomes" id="UP000261174">
    <property type="component" value="Unassembled WGS sequence"/>
</dbReference>
<organism evidence="2 3">
    <name type="scientific">Chitinophaga silvisoli</name>
    <dbReference type="NCBI Taxonomy" id="2291814"/>
    <lineage>
        <taxon>Bacteria</taxon>
        <taxon>Pseudomonadati</taxon>
        <taxon>Bacteroidota</taxon>
        <taxon>Chitinophagia</taxon>
        <taxon>Chitinophagales</taxon>
        <taxon>Chitinophagaceae</taxon>
        <taxon>Chitinophaga</taxon>
    </lineage>
</organism>
<dbReference type="AlphaFoldDB" id="A0A3E1NSZ2"/>
<proteinExistence type="predicted"/>
<reference evidence="2 3" key="1">
    <citation type="submission" date="2018-08" db="EMBL/GenBank/DDBJ databases">
        <title>Chitinophaga sp. K20C18050901, a novel bacterium isolated from forest soil.</title>
        <authorList>
            <person name="Wang C."/>
        </authorList>
    </citation>
    <scope>NUCLEOTIDE SEQUENCE [LARGE SCALE GENOMIC DNA]</scope>
    <source>
        <strain evidence="2 3">K20C18050901</strain>
    </source>
</reference>
<name>A0A3E1NSZ2_9BACT</name>
<keyword evidence="1" id="KW-1133">Transmembrane helix</keyword>
<evidence type="ECO:0000313" key="2">
    <source>
        <dbReference type="EMBL" id="RFM31056.1"/>
    </source>
</evidence>
<evidence type="ECO:0000313" key="3">
    <source>
        <dbReference type="Proteomes" id="UP000261174"/>
    </source>
</evidence>
<keyword evidence="3" id="KW-1185">Reference proteome</keyword>
<keyword evidence="1" id="KW-0812">Transmembrane</keyword>
<accession>A0A3E1NSZ2</accession>
<dbReference type="EMBL" id="QTJV01000017">
    <property type="protein sequence ID" value="RFM31056.1"/>
    <property type="molecule type" value="Genomic_DNA"/>
</dbReference>
<dbReference type="OrthoDB" id="9930588at2"/>
<feature type="transmembrane region" description="Helical" evidence="1">
    <location>
        <begin position="6"/>
        <end position="27"/>
    </location>
</feature>